<dbReference type="PROSITE" id="PS50850">
    <property type="entry name" value="MFS"/>
    <property type="match status" value="1"/>
</dbReference>
<keyword evidence="5 8" id="KW-0472">Membrane</keyword>
<dbReference type="Proteomes" id="UP000095009">
    <property type="component" value="Unassembled WGS sequence"/>
</dbReference>
<feature type="transmembrane region" description="Helical" evidence="8">
    <location>
        <begin position="486"/>
        <end position="506"/>
    </location>
</feature>
<dbReference type="InterPro" id="IPR011701">
    <property type="entry name" value="MFS"/>
</dbReference>
<dbReference type="GO" id="GO:0015203">
    <property type="term" value="F:polyamine transmembrane transporter activity"/>
    <property type="evidence" value="ECO:0007669"/>
    <property type="project" value="TreeGrafter"/>
</dbReference>
<dbReference type="AlphaFoldDB" id="A0A1E3PDF4"/>
<feature type="transmembrane region" description="Helical" evidence="8">
    <location>
        <begin position="404"/>
        <end position="424"/>
    </location>
</feature>
<feature type="domain" description="Major facilitator superfamily (MFS) profile" evidence="9">
    <location>
        <begin position="87"/>
        <end position="604"/>
    </location>
</feature>
<evidence type="ECO:0000256" key="6">
    <source>
        <dbReference type="ARBA" id="ARBA00038347"/>
    </source>
</evidence>
<feature type="region of interest" description="Disordered" evidence="7">
    <location>
        <begin position="270"/>
        <end position="298"/>
    </location>
</feature>
<sequence length="864" mass="94724">MSALCGRSEISKTVEEADSTPVEIQNLPSESKDIIKATTSIQTNVDFPRTEAVTIPRSRRRGLLGPITLLPEVDDPYLYSNKMKNTIIFIIAFASMIGPMGTSIILPAMTDIAIGLQTSRILTNVAFGIYLLAMGIFPLWWSRMSEFFGRRSIYVISFGLYVVTSIGCALSTNIGMFIAFRILAGGSSASVQSLGAGTIGDIYVTTERGRAAGWYYLGPLAGPLISPVIGGLLTQRWGWRSTQWFCTILSGCIFLMILVFLPETLKHNSSNQSQSEKLEKKPRITSKPIQQINEQTETNNTLNKEIMGSLTQTYSRESRLHLTQSTMSGDIYLGEVDELSGDIEVQSQYSQSSQGKENTITESNAEPQPPKSQDSSQVFYELSLVEKLHLLFISPMRTLRILRYPPVFLSIMCSTYCFFCLYLMNIRLESTFSRPPYNFSNTLVGLIYLPNSVSYIVASLINGSWSDKNIKRSIAKHGKLIPEKRIAINVYLGSIIYPASLIFFGWTSDKKVFWLVPLIGTFCFGAASMILFGTFLTYLVDALPGRGSSGVALNNLCRMTGAFIASFTADPLAEAMGSGWMFTMWSLIAYFLIGLLILIKKRGDHWRATSPRLITQIILFVVLILLIFLYTGCSSSPAAFSNLQLIKYSYSPAHGYLETIGARSNSINSTLTSSVEVRAGFSYVCVAEAQTDVIVCAHQSNLTALDNQIPTASLTTSNGRVIYINLIDLAASFMTKIIHPTLPFAAIILVALALATNLWASLPLSMSFKAGWASLMAAIVTFVACIVWSVATIWIFVATRASTTLINEASVGLATASTGIRAAVMAWFSFAGLIIATGLACFLFYSQNIARVQIDIVNAMNGKA</sequence>
<dbReference type="EMBL" id="KV454415">
    <property type="protein sequence ID" value="ODQ63320.1"/>
    <property type="molecule type" value="Genomic_DNA"/>
</dbReference>
<feature type="transmembrane region" description="Helical" evidence="8">
    <location>
        <begin position="87"/>
        <end position="109"/>
    </location>
</feature>
<evidence type="ECO:0000256" key="5">
    <source>
        <dbReference type="ARBA" id="ARBA00023136"/>
    </source>
</evidence>
<evidence type="ECO:0000256" key="3">
    <source>
        <dbReference type="ARBA" id="ARBA00022692"/>
    </source>
</evidence>
<feature type="transmembrane region" description="Helical" evidence="8">
    <location>
        <begin position="153"/>
        <end position="180"/>
    </location>
</feature>
<feature type="region of interest" description="Disordered" evidence="7">
    <location>
        <begin position="347"/>
        <end position="374"/>
    </location>
</feature>
<dbReference type="InterPro" id="IPR020846">
    <property type="entry name" value="MFS_dom"/>
</dbReference>
<feature type="transmembrane region" description="Helical" evidence="8">
    <location>
        <begin position="772"/>
        <end position="797"/>
    </location>
</feature>
<feature type="transmembrane region" description="Helical" evidence="8">
    <location>
        <begin position="824"/>
        <end position="845"/>
    </location>
</feature>
<comment type="subcellular location">
    <subcellularLocation>
        <location evidence="1">Membrane</location>
        <topology evidence="1">Multi-pass membrane protein</topology>
    </subcellularLocation>
</comment>
<keyword evidence="3 8" id="KW-0812">Transmembrane</keyword>
<proteinExistence type="inferred from homology"/>
<dbReference type="OrthoDB" id="3936150at2759"/>
<evidence type="ECO:0000256" key="4">
    <source>
        <dbReference type="ARBA" id="ARBA00022989"/>
    </source>
</evidence>
<dbReference type="FunFam" id="1.20.1720.10:FF:000009">
    <property type="entry name" value="MFS multidrug transporter"/>
    <property type="match status" value="1"/>
</dbReference>
<feature type="transmembrane region" description="Helical" evidence="8">
    <location>
        <begin position="242"/>
        <end position="261"/>
    </location>
</feature>
<dbReference type="PANTHER" id="PTHR23502">
    <property type="entry name" value="MAJOR FACILITATOR SUPERFAMILY"/>
    <property type="match status" value="1"/>
</dbReference>
<dbReference type="SUPFAM" id="SSF103473">
    <property type="entry name" value="MFS general substrate transporter"/>
    <property type="match status" value="1"/>
</dbReference>
<feature type="transmembrane region" description="Helical" evidence="8">
    <location>
        <begin position="580"/>
        <end position="599"/>
    </location>
</feature>
<dbReference type="Pfam" id="PF12351">
    <property type="entry name" value="Fig1"/>
    <property type="match status" value="1"/>
</dbReference>
<feature type="region of interest" description="Disordered" evidence="7">
    <location>
        <begin position="1"/>
        <end position="20"/>
    </location>
</feature>
<dbReference type="GO" id="GO:0010509">
    <property type="term" value="P:intracellular polyamine homeostasis"/>
    <property type="evidence" value="ECO:0007669"/>
    <property type="project" value="TreeGrafter"/>
</dbReference>
<dbReference type="STRING" id="857566.A0A1E3PDF4"/>
<dbReference type="GO" id="GO:0005886">
    <property type="term" value="C:plasma membrane"/>
    <property type="evidence" value="ECO:0007669"/>
    <property type="project" value="TreeGrafter"/>
</dbReference>
<evidence type="ECO:0000313" key="10">
    <source>
        <dbReference type="EMBL" id="ODQ63320.1"/>
    </source>
</evidence>
<feature type="transmembrane region" description="Helical" evidence="8">
    <location>
        <begin position="444"/>
        <end position="465"/>
    </location>
</feature>
<reference evidence="10 11" key="1">
    <citation type="journal article" date="2016" name="Proc. Natl. Acad. Sci. U.S.A.">
        <title>Comparative genomics of biotechnologically important yeasts.</title>
        <authorList>
            <person name="Riley R."/>
            <person name="Haridas S."/>
            <person name="Wolfe K.H."/>
            <person name="Lopes M.R."/>
            <person name="Hittinger C.T."/>
            <person name="Goeker M."/>
            <person name="Salamov A.A."/>
            <person name="Wisecaver J.H."/>
            <person name="Long T.M."/>
            <person name="Calvey C.H."/>
            <person name="Aerts A.L."/>
            <person name="Barry K.W."/>
            <person name="Choi C."/>
            <person name="Clum A."/>
            <person name="Coughlan A.Y."/>
            <person name="Deshpande S."/>
            <person name="Douglass A.P."/>
            <person name="Hanson S.J."/>
            <person name="Klenk H.-P."/>
            <person name="LaButti K.M."/>
            <person name="Lapidus A."/>
            <person name="Lindquist E.A."/>
            <person name="Lipzen A.M."/>
            <person name="Meier-Kolthoff J.P."/>
            <person name="Ohm R.A."/>
            <person name="Otillar R.P."/>
            <person name="Pangilinan J.L."/>
            <person name="Peng Y."/>
            <person name="Rokas A."/>
            <person name="Rosa C.A."/>
            <person name="Scheuner C."/>
            <person name="Sibirny A.A."/>
            <person name="Slot J.C."/>
            <person name="Stielow J.B."/>
            <person name="Sun H."/>
            <person name="Kurtzman C.P."/>
            <person name="Blackwell M."/>
            <person name="Grigoriev I.V."/>
            <person name="Jeffries T.W."/>
        </authorList>
    </citation>
    <scope>NUCLEOTIDE SEQUENCE [LARGE SCALE GENOMIC DNA]</scope>
    <source>
        <strain evidence="10 11">DSM 6958</strain>
    </source>
</reference>
<feature type="transmembrane region" description="Helical" evidence="8">
    <location>
        <begin position="512"/>
        <end position="539"/>
    </location>
</feature>
<comment type="similarity">
    <text evidence="6">Belongs to the major facilitator superfamily. CAR1 family.</text>
</comment>
<name>A0A1E3PDF4_9ASCO</name>
<evidence type="ECO:0000256" key="8">
    <source>
        <dbReference type="SAM" id="Phobius"/>
    </source>
</evidence>
<feature type="transmembrane region" description="Helical" evidence="8">
    <location>
        <begin position="121"/>
        <end position="141"/>
    </location>
</feature>
<feature type="transmembrane region" description="Helical" evidence="8">
    <location>
        <begin position="611"/>
        <end position="631"/>
    </location>
</feature>
<keyword evidence="2" id="KW-0813">Transport</keyword>
<feature type="compositionally biased region" description="Polar residues" evidence="7">
    <location>
        <begin position="287"/>
        <end position="298"/>
    </location>
</feature>
<dbReference type="Pfam" id="PF07690">
    <property type="entry name" value="MFS_1"/>
    <property type="match status" value="1"/>
</dbReference>
<feature type="transmembrane region" description="Helical" evidence="8">
    <location>
        <begin position="551"/>
        <end position="568"/>
    </location>
</feature>
<evidence type="ECO:0000256" key="2">
    <source>
        <dbReference type="ARBA" id="ARBA00022448"/>
    </source>
</evidence>
<evidence type="ECO:0000256" key="7">
    <source>
        <dbReference type="SAM" id="MobiDB-lite"/>
    </source>
</evidence>
<dbReference type="Gene3D" id="1.20.1720.10">
    <property type="entry name" value="Multidrug resistance protein D"/>
    <property type="match status" value="1"/>
</dbReference>
<dbReference type="Gene3D" id="1.20.1250.20">
    <property type="entry name" value="MFS general substrate transporter like domains"/>
    <property type="match status" value="1"/>
</dbReference>
<keyword evidence="11" id="KW-1185">Reference proteome</keyword>
<accession>A0A1E3PDF4</accession>
<dbReference type="PANTHER" id="PTHR23502:SF5">
    <property type="entry name" value="QUINIDINE RESISTANCE PROTEIN 3"/>
    <property type="match status" value="1"/>
</dbReference>
<dbReference type="InterPro" id="IPR033481">
    <property type="entry name" value="Dni1/Fig1"/>
</dbReference>
<evidence type="ECO:0000256" key="1">
    <source>
        <dbReference type="ARBA" id="ARBA00004141"/>
    </source>
</evidence>
<feature type="transmembrane region" description="Helical" evidence="8">
    <location>
        <begin position="742"/>
        <end position="760"/>
    </location>
</feature>
<dbReference type="CDD" id="cd17323">
    <property type="entry name" value="MFS_Tpo1_MDR_like"/>
    <property type="match status" value="1"/>
</dbReference>
<organism evidence="10 11">
    <name type="scientific">Nadsonia fulvescens var. elongata DSM 6958</name>
    <dbReference type="NCBI Taxonomy" id="857566"/>
    <lineage>
        <taxon>Eukaryota</taxon>
        <taxon>Fungi</taxon>
        <taxon>Dikarya</taxon>
        <taxon>Ascomycota</taxon>
        <taxon>Saccharomycotina</taxon>
        <taxon>Dipodascomycetes</taxon>
        <taxon>Dipodascales</taxon>
        <taxon>Dipodascales incertae sedis</taxon>
        <taxon>Nadsonia</taxon>
    </lineage>
</organism>
<evidence type="ECO:0000313" key="11">
    <source>
        <dbReference type="Proteomes" id="UP000095009"/>
    </source>
</evidence>
<protein>
    <submittedName>
        <fullName evidence="10">MFS general substrate transporter</fullName>
    </submittedName>
</protein>
<evidence type="ECO:0000259" key="9">
    <source>
        <dbReference type="PROSITE" id="PS50850"/>
    </source>
</evidence>
<keyword evidence="4 8" id="KW-1133">Transmembrane helix</keyword>
<gene>
    <name evidence="10" type="ORF">NADFUDRAFT_53589</name>
</gene>
<dbReference type="InterPro" id="IPR036259">
    <property type="entry name" value="MFS_trans_sf"/>
</dbReference>